<evidence type="ECO:0000256" key="3">
    <source>
        <dbReference type="ARBA" id="ARBA00022679"/>
    </source>
</evidence>
<dbReference type="InterPro" id="IPR050951">
    <property type="entry name" value="Retrovirus_Pol_polyprotein"/>
</dbReference>
<evidence type="ECO:0000256" key="9">
    <source>
        <dbReference type="SAM" id="MobiDB-lite"/>
    </source>
</evidence>
<evidence type="ECO:0000256" key="2">
    <source>
        <dbReference type="ARBA" id="ARBA00012180"/>
    </source>
</evidence>
<evidence type="ECO:0000259" key="10">
    <source>
        <dbReference type="PROSITE" id="PS50878"/>
    </source>
</evidence>
<evidence type="ECO:0000256" key="5">
    <source>
        <dbReference type="ARBA" id="ARBA00022722"/>
    </source>
</evidence>
<reference evidence="12" key="1">
    <citation type="submission" date="2025-08" db="UniProtKB">
        <authorList>
            <consortium name="Ensembl"/>
        </authorList>
    </citation>
    <scope>IDENTIFICATION</scope>
</reference>
<accession>A0A9J7YU83</accession>
<dbReference type="PROSITE" id="PS50994">
    <property type="entry name" value="INTEGRASE"/>
    <property type="match status" value="1"/>
</dbReference>
<keyword evidence="3" id="KW-0808">Transferase</keyword>
<dbReference type="InterPro" id="IPR054465">
    <property type="entry name" value="Integrase_p58-like_C"/>
</dbReference>
<evidence type="ECO:0000256" key="7">
    <source>
        <dbReference type="ARBA" id="ARBA00022801"/>
    </source>
</evidence>
<evidence type="ECO:0000313" key="13">
    <source>
        <dbReference type="Proteomes" id="UP001108240"/>
    </source>
</evidence>
<keyword evidence="5" id="KW-0540">Nuclease</keyword>
<dbReference type="Pfam" id="PF17917">
    <property type="entry name" value="RT_RNaseH"/>
    <property type="match status" value="1"/>
</dbReference>
<proteinExistence type="inferred from homology"/>
<dbReference type="SUPFAM" id="SSF53098">
    <property type="entry name" value="Ribonuclease H-like"/>
    <property type="match status" value="1"/>
</dbReference>
<dbReference type="InterPro" id="IPR001584">
    <property type="entry name" value="Integrase_cat-core"/>
</dbReference>
<dbReference type="InterPro" id="IPR043128">
    <property type="entry name" value="Rev_trsase/Diguanyl_cyclase"/>
</dbReference>
<dbReference type="GO" id="GO:0003964">
    <property type="term" value="F:RNA-directed DNA polymerase activity"/>
    <property type="evidence" value="ECO:0007669"/>
    <property type="project" value="UniProtKB-KW"/>
</dbReference>
<dbReference type="InterPro" id="IPR012337">
    <property type="entry name" value="RNaseH-like_sf"/>
</dbReference>
<reference evidence="12" key="2">
    <citation type="submission" date="2025-09" db="UniProtKB">
        <authorList>
            <consortium name="Ensembl"/>
        </authorList>
    </citation>
    <scope>IDENTIFICATION</scope>
</reference>
<dbReference type="GO" id="GO:0015074">
    <property type="term" value="P:DNA integration"/>
    <property type="evidence" value="ECO:0007669"/>
    <property type="project" value="InterPro"/>
</dbReference>
<dbReference type="InterPro" id="IPR000477">
    <property type="entry name" value="RT_dom"/>
</dbReference>
<dbReference type="GO" id="GO:0003676">
    <property type="term" value="F:nucleic acid binding"/>
    <property type="evidence" value="ECO:0007669"/>
    <property type="project" value="InterPro"/>
</dbReference>
<dbReference type="Ensembl" id="ENSCCRT00000127504.1">
    <property type="protein sequence ID" value="ENSCCRP00000123572.1"/>
    <property type="gene ID" value="ENSCCRG00000071816.1"/>
</dbReference>
<dbReference type="Pfam" id="PF22938">
    <property type="entry name" value="Integrase_p58_C"/>
    <property type="match status" value="1"/>
</dbReference>
<keyword evidence="6" id="KW-0255">Endonuclease</keyword>
<dbReference type="Proteomes" id="UP001108240">
    <property type="component" value="Unplaced"/>
</dbReference>
<dbReference type="SUPFAM" id="SSF56672">
    <property type="entry name" value="DNA/RNA polymerases"/>
    <property type="match status" value="1"/>
</dbReference>
<dbReference type="Pfam" id="PF00078">
    <property type="entry name" value="RVT_1"/>
    <property type="match status" value="1"/>
</dbReference>
<dbReference type="Gene3D" id="3.30.420.10">
    <property type="entry name" value="Ribonuclease H-like superfamily/Ribonuclease H"/>
    <property type="match status" value="1"/>
</dbReference>
<keyword evidence="8" id="KW-0695">RNA-directed DNA polymerase</keyword>
<keyword evidence="7" id="KW-0378">Hydrolase</keyword>
<dbReference type="GeneTree" id="ENSGT01050000244855"/>
<dbReference type="InterPro" id="IPR043502">
    <property type="entry name" value="DNA/RNA_pol_sf"/>
</dbReference>
<dbReference type="GO" id="GO:0004523">
    <property type="term" value="F:RNA-DNA hybrid ribonuclease activity"/>
    <property type="evidence" value="ECO:0007669"/>
    <property type="project" value="UniProtKB-EC"/>
</dbReference>
<name>A0A9J7YU83_CYPCA</name>
<dbReference type="FunFam" id="3.10.20.370:FF:000001">
    <property type="entry name" value="Retrovirus-related Pol polyprotein from transposon 17.6-like protein"/>
    <property type="match status" value="1"/>
</dbReference>
<evidence type="ECO:0000256" key="4">
    <source>
        <dbReference type="ARBA" id="ARBA00022695"/>
    </source>
</evidence>
<protein>
    <recommendedName>
        <fullName evidence="2">ribonuclease H</fullName>
        <ecNumber evidence="2">3.1.26.4</ecNumber>
    </recommendedName>
</protein>
<dbReference type="PANTHER" id="PTHR37984:SF5">
    <property type="entry name" value="PROTEIN NYNRIN-LIKE"/>
    <property type="match status" value="1"/>
</dbReference>
<dbReference type="InterPro" id="IPR041373">
    <property type="entry name" value="RT_RNaseH"/>
</dbReference>
<comment type="similarity">
    <text evidence="1">Belongs to the beta type-B retroviral polymerase family. HERV class-II K(HML-2) pol subfamily.</text>
</comment>
<sequence length="711" mass="80765">MSRTMADLCHRLKVKQLRTTVYHPQTDGLVERFNKTLKQMLRRVAADDRRDWDQMLPYILFGIREVPQASTGFTPFELLFGRQPRGLLDVAREIWEQQPTAHRTTIEHVREMRERIDRVMPRVREHLAAAQEAQRRRYDRAAQPREFQPGDYVLILVPTAACKFLAKWQGPYIIAEKVGPMTYRVRQPGRRKESQLYHINLLKRWEGTRTQVAALAASSPVVVDVSPHLSAAQKTELQHLVGQFSDVFSPRPGRTNLLQHDVRTPQGTIVRQRPYRIPEARQHAVEGEVREMLKLGVIEPSRSPWSSPIVMVPKPDCTLRFCNDFRRLNEVSEFDGYPMPRVDELLERLGRARFISTLDLTKGYWQVPLTETAKPKTAFSTPTGHWQYRVLPFGLHGAPATFQRMMDIVLRPHQAYAAAYIDDVVIHSETWEDHLERLRRVLLELWRAGLTANPKKCHLALPEAQYLGFQVGRGLIRPQQGKVTAILSAPRPSTKKQVRAFLGLAGYYRCFIPNFSSLATALTDLTKKGQPEKTDASDTGLGAVLSQVQDGEEHPVVYISRKLSTTEQRYAAVEKEALAVKWAVLELKYYLLGRKFTLYTDHAPLQWMARAKDTNARVTRWFLALQDFHFDVRHRAGTANANADGLSRLWTAFAGLSGTLPPPAPTSPLARGTRTTLRGGSVSRVLGTYQRRPGNEGDSPARNHSGLIGPS</sequence>
<dbReference type="Gene3D" id="3.30.70.270">
    <property type="match status" value="2"/>
</dbReference>
<dbReference type="InterPro" id="IPR036397">
    <property type="entry name" value="RNaseH_sf"/>
</dbReference>
<dbReference type="AlphaFoldDB" id="A0A9J7YU83"/>
<evidence type="ECO:0000259" key="11">
    <source>
        <dbReference type="PROSITE" id="PS50994"/>
    </source>
</evidence>
<keyword evidence="4" id="KW-0548">Nucleotidyltransferase</keyword>
<evidence type="ECO:0000256" key="1">
    <source>
        <dbReference type="ARBA" id="ARBA00010879"/>
    </source>
</evidence>
<evidence type="ECO:0000256" key="8">
    <source>
        <dbReference type="ARBA" id="ARBA00022918"/>
    </source>
</evidence>
<keyword evidence="13" id="KW-1185">Reference proteome</keyword>
<dbReference type="PANTHER" id="PTHR37984">
    <property type="entry name" value="PROTEIN CBG26694"/>
    <property type="match status" value="1"/>
</dbReference>
<evidence type="ECO:0000256" key="6">
    <source>
        <dbReference type="ARBA" id="ARBA00022759"/>
    </source>
</evidence>
<dbReference type="PROSITE" id="PS50878">
    <property type="entry name" value="RT_POL"/>
    <property type="match status" value="1"/>
</dbReference>
<feature type="domain" description="Integrase catalytic" evidence="11">
    <location>
        <begin position="1"/>
        <end position="83"/>
    </location>
</feature>
<dbReference type="CDD" id="cd01647">
    <property type="entry name" value="RT_LTR"/>
    <property type="match status" value="1"/>
</dbReference>
<feature type="domain" description="Reverse transcriptase" evidence="10">
    <location>
        <begin position="293"/>
        <end position="471"/>
    </location>
</feature>
<evidence type="ECO:0000313" key="12">
    <source>
        <dbReference type="Ensembl" id="ENSCCRP00000123572.1"/>
    </source>
</evidence>
<dbReference type="CDD" id="cd09274">
    <property type="entry name" value="RNase_HI_RT_Ty3"/>
    <property type="match status" value="1"/>
</dbReference>
<organism evidence="12 13">
    <name type="scientific">Cyprinus carpio carpio</name>
    <dbReference type="NCBI Taxonomy" id="630221"/>
    <lineage>
        <taxon>Eukaryota</taxon>
        <taxon>Metazoa</taxon>
        <taxon>Chordata</taxon>
        <taxon>Craniata</taxon>
        <taxon>Vertebrata</taxon>
        <taxon>Euteleostomi</taxon>
        <taxon>Actinopterygii</taxon>
        <taxon>Neopterygii</taxon>
        <taxon>Teleostei</taxon>
        <taxon>Ostariophysi</taxon>
        <taxon>Cypriniformes</taxon>
        <taxon>Cyprinidae</taxon>
        <taxon>Cyprininae</taxon>
        <taxon>Cyprinus</taxon>
    </lineage>
</organism>
<dbReference type="EC" id="3.1.26.4" evidence="2"/>
<feature type="region of interest" description="Disordered" evidence="9">
    <location>
        <begin position="681"/>
        <end position="711"/>
    </location>
</feature>
<dbReference type="Gene3D" id="3.10.10.10">
    <property type="entry name" value="HIV Type 1 Reverse Transcriptase, subunit A, domain 1"/>
    <property type="match status" value="1"/>
</dbReference>